<proteinExistence type="predicted"/>
<dbReference type="Proteomes" id="UP000076738">
    <property type="component" value="Unassembled WGS sequence"/>
</dbReference>
<dbReference type="EMBL" id="KV417270">
    <property type="protein sequence ID" value="KZP00244.1"/>
    <property type="molecule type" value="Genomic_DNA"/>
</dbReference>
<evidence type="ECO:0000313" key="2">
    <source>
        <dbReference type="Proteomes" id="UP000076738"/>
    </source>
</evidence>
<dbReference type="AlphaFoldDB" id="A0A167QU55"/>
<accession>A0A167QU55</accession>
<evidence type="ECO:0000313" key="1">
    <source>
        <dbReference type="EMBL" id="KZP00244.1"/>
    </source>
</evidence>
<gene>
    <name evidence="1" type="ORF">CALVIDRAFT_560835</name>
</gene>
<organism evidence="1 2">
    <name type="scientific">Calocera viscosa (strain TUFC12733)</name>
    <dbReference type="NCBI Taxonomy" id="1330018"/>
    <lineage>
        <taxon>Eukaryota</taxon>
        <taxon>Fungi</taxon>
        <taxon>Dikarya</taxon>
        <taxon>Basidiomycota</taxon>
        <taxon>Agaricomycotina</taxon>
        <taxon>Dacrymycetes</taxon>
        <taxon>Dacrymycetales</taxon>
        <taxon>Dacrymycetaceae</taxon>
        <taxon>Calocera</taxon>
    </lineage>
</organism>
<protein>
    <submittedName>
        <fullName evidence="1">Uncharacterized protein</fullName>
    </submittedName>
</protein>
<reference evidence="1 2" key="1">
    <citation type="journal article" date="2016" name="Mol. Biol. Evol.">
        <title>Comparative Genomics of Early-Diverging Mushroom-Forming Fungi Provides Insights into the Origins of Lignocellulose Decay Capabilities.</title>
        <authorList>
            <person name="Nagy L.G."/>
            <person name="Riley R."/>
            <person name="Tritt A."/>
            <person name="Adam C."/>
            <person name="Daum C."/>
            <person name="Floudas D."/>
            <person name="Sun H."/>
            <person name="Yadav J.S."/>
            <person name="Pangilinan J."/>
            <person name="Larsson K.H."/>
            <person name="Matsuura K."/>
            <person name="Barry K."/>
            <person name="Labutti K."/>
            <person name="Kuo R."/>
            <person name="Ohm R.A."/>
            <person name="Bhattacharya S.S."/>
            <person name="Shirouzu T."/>
            <person name="Yoshinaga Y."/>
            <person name="Martin F.M."/>
            <person name="Grigoriev I.V."/>
            <person name="Hibbett D.S."/>
        </authorList>
    </citation>
    <scope>NUCLEOTIDE SEQUENCE [LARGE SCALE GENOMIC DNA]</scope>
    <source>
        <strain evidence="1 2">TUFC12733</strain>
    </source>
</reference>
<dbReference type="OrthoDB" id="10422465at2759"/>
<keyword evidence="2" id="KW-1185">Reference proteome</keyword>
<sequence length="174" mass="18427">MAAVAPTPEYVKPVVSDSFNHEEELKTHLARIQLSSAPFTTLAAFEYLTVLGAGIVGAIVLKVQTKTGPHYAILPLATGDETASIKNTGLTFVDAAPDWTKLDNKIVQFKIANGSSQTGPSSCVASFFTTAVDANKKETVTNIATLTFTNGQLTWLGSTGYCTFFPEPVAPNAV</sequence>
<name>A0A167QU55_CALVF</name>